<feature type="transmembrane region" description="Helical" evidence="7">
    <location>
        <begin position="222"/>
        <end position="244"/>
    </location>
</feature>
<keyword evidence="2" id="KW-0813">Transport</keyword>
<protein>
    <submittedName>
        <fullName evidence="9">Predicted arabinose efflux permease, MFS family</fullName>
    </submittedName>
</protein>
<dbReference type="InterPro" id="IPR036259">
    <property type="entry name" value="MFS_trans_sf"/>
</dbReference>
<dbReference type="GO" id="GO:0022857">
    <property type="term" value="F:transmembrane transporter activity"/>
    <property type="evidence" value="ECO:0007669"/>
    <property type="project" value="InterPro"/>
</dbReference>
<evidence type="ECO:0000256" key="6">
    <source>
        <dbReference type="ARBA" id="ARBA00023136"/>
    </source>
</evidence>
<feature type="transmembrane region" description="Helical" evidence="7">
    <location>
        <begin position="285"/>
        <end position="303"/>
    </location>
</feature>
<feature type="transmembrane region" description="Helical" evidence="7">
    <location>
        <begin position="378"/>
        <end position="397"/>
    </location>
</feature>
<accession>A0A1C4WD63</accession>
<evidence type="ECO:0000256" key="7">
    <source>
        <dbReference type="SAM" id="Phobius"/>
    </source>
</evidence>
<feature type="transmembrane region" description="Helical" evidence="7">
    <location>
        <begin position="12"/>
        <end position="34"/>
    </location>
</feature>
<dbReference type="Pfam" id="PF05977">
    <property type="entry name" value="MFS_3"/>
    <property type="match status" value="1"/>
</dbReference>
<dbReference type="RefSeq" id="WP_091605147.1">
    <property type="nucleotide sequence ID" value="NZ_FMCX01000002.1"/>
</dbReference>
<evidence type="ECO:0000256" key="5">
    <source>
        <dbReference type="ARBA" id="ARBA00022989"/>
    </source>
</evidence>
<name>A0A1C4WD63_9ACTN</name>
<evidence type="ECO:0000256" key="3">
    <source>
        <dbReference type="ARBA" id="ARBA00022475"/>
    </source>
</evidence>
<dbReference type="STRING" id="262898.GA0070564_102175"/>
<feature type="transmembrane region" description="Helical" evidence="7">
    <location>
        <begin position="352"/>
        <end position="372"/>
    </location>
</feature>
<organism evidence="9 10">
    <name type="scientific">Micromonospora mirobrigensis</name>
    <dbReference type="NCBI Taxonomy" id="262898"/>
    <lineage>
        <taxon>Bacteria</taxon>
        <taxon>Bacillati</taxon>
        <taxon>Actinomycetota</taxon>
        <taxon>Actinomycetes</taxon>
        <taxon>Micromonosporales</taxon>
        <taxon>Micromonosporaceae</taxon>
        <taxon>Micromonospora</taxon>
    </lineage>
</organism>
<evidence type="ECO:0000256" key="1">
    <source>
        <dbReference type="ARBA" id="ARBA00004651"/>
    </source>
</evidence>
<comment type="subcellular location">
    <subcellularLocation>
        <location evidence="1">Cell membrane</location>
        <topology evidence="1">Multi-pass membrane protein</topology>
    </subcellularLocation>
</comment>
<sequence>MTNTWPRPFRWLYAADLATGLGNQVGMIAVPVLAVEVLRAGPGQVGLLGALAWVAFLLIGLPAGVWVDRAPRRTVIIVADLVRALLYASIPVAWWAGWLGIGQLYAVVLLTGAATVFGDVAAQSLVPQLVGRDRLVAANSLIVSTWGVLQVGGRGLGGVLVQLLTAPVSLAVNAVAHLVSAAALTRIPVPPAPADDGSRPHFGRQLGEGVRHVLGSPLLRPLAVSTSGINLSVNLITVLLPVVLLGDLGLSPGMLGLFLAVGGVGSVLGAVTARRLADRIGPGRSLWLPGLLVAPAGALVAMVDTGAAFWLATLGWLAIAWRTGIGNVIGVSLRQTSTPDALLGRMNATFRFLLTGALAVGAALAGLLGTYVSVRATLWIGAIGNALTWLPILLSPLRNWRQPATTPPQPVAQPGGARR</sequence>
<feature type="transmembrane region" description="Helical" evidence="7">
    <location>
        <begin position="74"/>
        <end position="96"/>
    </location>
</feature>
<proteinExistence type="predicted"/>
<evidence type="ECO:0000256" key="4">
    <source>
        <dbReference type="ARBA" id="ARBA00022692"/>
    </source>
</evidence>
<evidence type="ECO:0000259" key="8">
    <source>
        <dbReference type="PROSITE" id="PS50850"/>
    </source>
</evidence>
<keyword evidence="4 7" id="KW-0812">Transmembrane</keyword>
<feature type="transmembrane region" description="Helical" evidence="7">
    <location>
        <begin position="309"/>
        <end position="331"/>
    </location>
</feature>
<reference evidence="10" key="1">
    <citation type="submission" date="2016-06" db="EMBL/GenBank/DDBJ databases">
        <authorList>
            <person name="Varghese N."/>
            <person name="Submissions Spin"/>
        </authorList>
    </citation>
    <scope>NUCLEOTIDE SEQUENCE [LARGE SCALE GENOMIC DNA]</scope>
    <source>
        <strain evidence="10">DSM 44830</strain>
    </source>
</reference>
<dbReference type="GO" id="GO:0005886">
    <property type="term" value="C:plasma membrane"/>
    <property type="evidence" value="ECO:0007669"/>
    <property type="project" value="UniProtKB-SubCell"/>
</dbReference>
<dbReference type="InterPro" id="IPR020846">
    <property type="entry name" value="MFS_dom"/>
</dbReference>
<feature type="transmembrane region" description="Helical" evidence="7">
    <location>
        <begin position="46"/>
        <end position="67"/>
    </location>
</feature>
<dbReference type="Gene3D" id="1.20.1250.20">
    <property type="entry name" value="MFS general substrate transporter like domains"/>
    <property type="match status" value="1"/>
</dbReference>
<gene>
    <name evidence="9" type="ORF">GA0070564_102175</name>
</gene>
<dbReference type="InterPro" id="IPR010290">
    <property type="entry name" value="TM_effector"/>
</dbReference>
<dbReference type="AlphaFoldDB" id="A0A1C4WD63"/>
<evidence type="ECO:0000313" key="10">
    <source>
        <dbReference type="Proteomes" id="UP000199504"/>
    </source>
</evidence>
<evidence type="ECO:0000313" key="9">
    <source>
        <dbReference type="EMBL" id="SCE94059.1"/>
    </source>
</evidence>
<dbReference type="SUPFAM" id="SSF103473">
    <property type="entry name" value="MFS general substrate transporter"/>
    <property type="match status" value="1"/>
</dbReference>
<dbReference type="CDD" id="cd06173">
    <property type="entry name" value="MFS_MefA_like"/>
    <property type="match status" value="1"/>
</dbReference>
<dbReference type="PANTHER" id="PTHR23513">
    <property type="entry name" value="INTEGRAL MEMBRANE EFFLUX PROTEIN-RELATED"/>
    <property type="match status" value="1"/>
</dbReference>
<dbReference type="OrthoDB" id="9815525at2"/>
<feature type="transmembrane region" description="Helical" evidence="7">
    <location>
        <begin position="250"/>
        <end position="273"/>
    </location>
</feature>
<dbReference type="PANTHER" id="PTHR23513:SF6">
    <property type="entry name" value="MAJOR FACILITATOR SUPERFAMILY ASSOCIATED DOMAIN-CONTAINING PROTEIN"/>
    <property type="match status" value="1"/>
</dbReference>
<feature type="transmembrane region" description="Helical" evidence="7">
    <location>
        <begin position="102"/>
        <end position="122"/>
    </location>
</feature>
<keyword evidence="6 7" id="KW-0472">Membrane</keyword>
<keyword evidence="3" id="KW-1003">Cell membrane</keyword>
<evidence type="ECO:0000256" key="2">
    <source>
        <dbReference type="ARBA" id="ARBA00022448"/>
    </source>
</evidence>
<dbReference type="PROSITE" id="PS50850">
    <property type="entry name" value="MFS"/>
    <property type="match status" value="1"/>
</dbReference>
<dbReference type="Proteomes" id="UP000199504">
    <property type="component" value="Unassembled WGS sequence"/>
</dbReference>
<keyword evidence="5 7" id="KW-1133">Transmembrane helix</keyword>
<keyword evidence="10" id="KW-1185">Reference proteome</keyword>
<dbReference type="EMBL" id="FMCX01000002">
    <property type="protein sequence ID" value="SCE94059.1"/>
    <property type="molecule type" value="Genomic_DNA"/>
</dbReference>
<feature type="domain" description="Major facilitator superfamily (MFS) profile" evidence="8">
    <location>
        <begin position="218"/>
        <end position="419"/>
    </location>
</feature>